<dbReference type="AlphaFoldDB" id="A0A2R5GEU9"/>
<dbReference type="PANTHER" id="PTHR10953">
    <property type="entry name" value="UBIQUITIN-ACTIVATING ENZYME E1"/>
    <property type="match status" value="1"/>
</dbReference>
<dbReference type="InterPro" id="IPR035985">
    <property type="entry name" value="Ubiquitin-activating_enz"/>
</dbReference>
<dbReference type="GO" id="GO:0019778">
    <property type="term" value="F:Atg12 activating enzyme activity"/>
    <property type="evidence" value="ECO:0007669"/>
    <property type="project" value="TreeGrafter"/>
</dbReference>
<feature type="domain" description="Ubiquitin-like modifier-activating enzyme Atg7 N-terminal" evidence="9">
    <location>
        <begin position="12"/>
        <end position="311"/>
    </location>
</feature>
<dbReference type="GO" id="GO:0000407">
    <property type="term" value="C:phagophore assembly site"/>
    <property type="evidence" value="ECO:0007669"/>
    <property type="project" value="UniProtKB-SubCell"/>
</dbReference>
<gene>
    <name evidence="10" type="ORF">FCC1311_030032</name>
</gene>
<evidence type="ECO:0000256" key="3">
    <source>
        <dbReference type="ARBA" id="ARBA00022448"/>
    </source>
</evidence>
<dbReference type="InParanoid" id="A0A2R5GEU9"/>
<organism evidence="10 11">
    <name type="scientific">Hondaea fermentalgiana</name>
    <dbReference type="NCBI Taxonomy" id="2315210"/>
    <lineage>
        <taxon>Eukaryota</taxon>
        <taxon>Sar</taxon>
        <taxon>Stramenopiles</taxon>
        <taxon>Bigyra</taxon>
        <taxon>Labyrinthulomycetes</taxon>
        <taxon>Thraustochytrida</taxon>
        <taxon>Thraustochytriidae</taxon>
        <taxon>Hondaea</taxon>
    </lineage>
</organism>
<dbReference type="OrthoDB" id="338614at2759"/>
<dbReference type="Pfam" id="PF16420">
    <property type="entry name" value="ATG7_N"/>
    <property type="match status" value="1"/>
</dbReference>
<dbReference type="InterPro" id="IPR032197">
    <property type="entry name" value="Atg7_N"/>
</dbReference>
<keyword evidence="4 7" id="KW-0653">Protein transport</keyword>
<keyword evidence="11" id="KW-1185">Reference proteome</keyword>
<dbReference type="Gene3D" id="3.40.140.100">
    <property type="entry name" value="Ubiquitin-like modifier-activating enzyme ATG7 C-terminal domain"/>
    <property type="match status" value="1"/>
</dbReference>
<dbReference type="EMBL" id="BEYU01000023">
    <property type="protein sequence ID" value="GBG26781.1"/>
    <property type="molecule type" value="Genomic_DNA"/>
</dbReference>
<dbReference type="PANTHER" id="PTHR10953:SF3">
    <property type="entry name" value="UBIQUITIN-LIKE MODIFIER-ACTIVATING ENZYME ATG7"/>
    <property type="match status" value="1"/>
</dbReference>
<comment type="function">
    <text evidence="7">E1-like activating enzyme involved in the 2 ubiquitin-like systems required for autophagy.</text>
</comment>
<evidence type="ECO:0000259" key="8">
    <source>
        <dbReference type="Pfam" id="PF00899"/>
    </source>
</evidence>
<evidence type="ECO:0000256" key="4">
    <source>
        <dbReference type="ARBA" id="ARBA00022927"/>
    </source>
</evidence>
<dbReference type="Pfam" id="PF00899">
    <property type="entry name" value="ThiF"/>
    <property type="match status" value="1"/>
</dbReference>
<dbReference type="InterPro" id="IPR006285">
    <property type="entry name" value="Atg7"/>
</dbReference>
<evidence type="ECO:0000256" key="1">
    <source>
        <dbReference type="ARBA" id="ARBA00010931"/>
    </source>
</evidence>
<name>A0A2R5GEU9_9STRA</name>
<comment type="subunit">
    <text evidence="7">Homodimer.</text>
</comment>
<evidence type="ECO:0000313" key="10">
    <source>
        <dbReference type="EMBL" id="GBG26781.1"/>
    </source>
</evidence>
<dbReference type="GO" id="GO:0000422">
    <property type="term" value="P:autophagy of mitochondrion"/>
    <property type="evidence" value="ECO:0007669"/>
    <property type="project" value="TreeGrafter"/>
</dbReference>
<proteinExistence type="inferred from homology"/>
<dbReference type="InterPro" id="IPR000594">
    <property type="entry name" value="ThiF_NAD_FAD-bd"/>
</dbReference>
<sequence length="674" mass="72623">MASPAEVPLEGFRSMVDPGFWGVFAKAKLEKFKLSEAPVQLNGWYAPGRAAGMAPILRVTGQDLLSSTSDDAQDKLHGEDPNAFRADGLLLNANTVEDFKNLDKRKLLDDSGLELLNAIDAGQVEQDPARLVPFRVISYADLKRHKFIYWFCFPSISPTSAGLHLSDLAGASTSGIVSEVTLREALAHRGAGFFAIEASTGRILNLAEARERDSSELACLCMVDPSTHASQTGWPLRNFAFWAARRLPGLAERADAMPILCLRRDAASSLVVRLRAAAETTTASGSDAITATGWEPNVQGKMGPRLSDLSAQLDPAKLSQAASDLNLKLMRWRALPSLDTDRLAQTRCFLVGSGTLGCSVARCLLGWGFRKITMLDNGRVSYSNPARQSLFTHEDCANGGRPKAEAAAEALRAILPGVDAQGVQLDIPMPGHFVSTPAELEKARASVAQLEDLVQGHDVVILLTDTRESRWLPSLLGAKHDKLVLNSALGFDSFMVMRHGHGPGVADTSRRLGCYFCNDVVAPQNSMKDRTLDQQCTVTRPGLAPIAGAVLVELLVGLLHHPQENRAPPLEDGADDHAGLDGLGALPHQVRGSLRTFANANITGEAFPQCSACSACVVDAYSAQGFEMLLHAFNKPDYLEDLTGLTELRNSANLDSLLDDDLLDDFDDDPDALL</sequence>
<feature type="domain" description="THIF-type NAD/FAD binding fold" evidence="8">
    <location>
        <begin position="330"/>
        <end position="565"/>
    </location>
</feature>
<comment type="similarity">
    <text evidence="1 7">Belongs to the ATG7 family.</text>
</comment>
<dbReference type="Proteomes" id="UP000241890">
    <property type="component" value="Unassembled WGS sequence"/>
</dbReference>
<dbReference type="GO" id="GO:0015031">
    <property type="term" value="P:protein transport"/>
    <property type="evidence" value="ECO:0007669"/>
    <property type="project" value="UniProtKB-UniRule"/>
</dbReference>
<dbReference type="InterPro" id="IPR045886">
    <property type="entry name" value="ThiF/MoeB/HesA"/>
</dbReference>
<keyword evidence="7" id="KW-0833">Ubl conjugation pathway</keyword>
<evidence type="ECO:0000256" key="5">
    <source>
        <dbReference type="ARBA" id="ARBA00023006"/>
    </source>
</evidence>
<dbReference type="FunFam" id="3.40.50.720:FF:000243">
    <property type="entry name" value="Ubiquitin-like modifier-activating enzyme ATG7"/>
    <property type="match status" value="1"/>
</dbReference>
<dbReference type="GO" id="GO:0000045">
    <property type="term" value="P:autophagosome assembly"/>
    <property type="evidence" value="ECO:0007669"/>
    <property type="project" value="TreeGrafter"/>
</dbReference>
<evidence type="ECO:0000256" key="2">
    <source>
        <dbReference type="ARBA" id="ARBA00017647"/>
    </source>
</evidence>
<evidence type="ECO:0000313" key="11">
    <source>
        <dbReference type="Proteomes" id="UP000241890"/>
    </source>
</evidence>
<dbReference type="NCBIfam" id="TIGR01381">
    <property type="entry name" value="E1_like_apg7"/>
    <property type="match status" value="1"/>
</dbReference>
<dbReference type="GO" id="GO:0006995">
    <property type="term" value="P:cellular response to nitrogen starvation"/>
    <property type="evidence" value="ECO:0007669"/>
    <property type="project" value="TreeGrafter"/>
</dbReference>
<comment type="caution">
    <text evidence="10">The sequence shown here is derived from an EMBL/GenBank/DDBJ whole genome shotgun (WGS) entry which is preliminary data.</text>
</comment>
<dbReference type="GO" id="GO:0019779">
    <property type="term" value="F:Atg8 activating enzyme activity"/>
    <property type="evidence" value="ECO:0007669"/>
    <property type="project" value="TreeGrafter"/>
</dbReference>
<dbReference type="Gene3D" id="3.40.50.720">
    <property type="entry name" value="NAD(P)-binding Rossmann-like Domain"/>
    <property type="match status" value="1"/>
</dbReference>
<dbReference type="Gene3D" id="3.40.140.70">
    <property type="entry name" value="Ubiquitin-like modifier-activating enzyme ATG7 N-terminal domain"/>
    <property type="match status" value="1"/>
</dbReference>
<reference evidence="10 11" key="1">
    <citation type="submission" date="2017-12" db="EMBL/GenBank/DDBJ databases">
        <title>Sequencing, de novo assembly and annotation of complete genome of a new Thraustochytrid species, strain FCC1311.</title>
        <authorList>
            <person name="Sedici K."/>
            <person name="Godart F."/>
            <person name="Aiese Cigliano R."/>
            <person name="Sanseverino W."/>
            <person name="Barakat M."/>
            <person name="Ortet P."/>
            <person name="Marechal E."/>
            <person name="Cagnac O."/>
            <person name="Amato A."/>
        </authorList>
    </citation>
    <scope>NUCLEOTIDE SEQUENCE [LARGE SCALE GENOMIC DNA]</scope>
</reference>
<dbReference type="InterPro" id="IPR042523">
    <property type="entry name" value="Atg7_N_2"/>
</dbReference>
<protein>
    <recommendedName>
        <fullName evidence="2 7">Ubiquitin-like modifier-activating enzyme ATG7</fullName>
    </recommendedName>
    <alternativeName>
        <fullName evidence="7">Autophagy-related protein 7</fullName>
    </alternativeName>
</protein>
<evidence type="ECO:0000256" key="6">
    <source>
        <dbReference type="PIRSR" id="PIRSR606285-1"/>
    </source>
</evidence>
<keyword evidence="5 7" id="KW-0072">Autophagy</keyword>
<feature type="active site" description="Glycyl thioester intermediate" evidence="6">
    <location>
        <position position="536"/>
    </location>
</feature>
<keyword evidence="7" id="KW-0963">Cytoplasm</keyword>
<comment type="subcellular location">
    <subcellularLocation>
        <location evidence="7">Cytoplasm</location>
    </subcellularLocation>
    <subcellularLocation>
        <location evidence="7">Preautophagosomal structure</location>
    </subcellularLocation>
</comment>
<dbReference type="InterPro" id="IPR042522">
    <property type="entry name" value="Atg7_N_1"/>
</dbReference>
<keyword evidence="3 7" id="KW-0813">Transport</keyword>
<dbReference type="GO" id="GO:0034727">
    <property type="term" value="P:piecemeal microautophagy of the nucleus"/>
    <property type="evidence" value="ECO:0007669"/>
    <property type="project" value="TreeGrafter"/>
</dbReference>
<dbReference type="SUPFAM" id="SSF69572">
    <property type="entry name" value="Activating enzymes of the ubiquitin-like proteins"/>
    <property type="match status" value="1"/>
</dbReference>
<evidence type="ECO:0000256" key="7">
    <source>
        <dbReference type="RuleBase" id="RU366022"/>
    </source>
</evidence>
<accession>A0A2R5GEU9</accession>
<evidence type="ECO:0000259" key="9">
    <source>
        <dbReference type="Pfam" id="PF16420"/>
    </source>
</evidence>
<dbReference type="GO" id="GO:0032446">
    <property type="term" value="P:protein modification by small protein conjugation"/>
    <property type="evidence" value="ECO:0007669"/>
    <property type="project" value="TreeGrafter"/>
</dbReference>